<evidence type="ECO:0000259" key="1">
    <source>
        <dbReference type="Pfam" id="PF04149"/>
    </source>
</evidence>
<organism evidence="2 3">
    <name type="scientific">Pseudonocardia ailaonensis</name>
    <dbReference type="NCBI Taxonomy" id="367279"/>
    <lineage>
        <taxon>Bacteria</taxon>
        <taxon>Bacillati</taxon>
        <taxon>Actinomycetota</taxon>
        <taxon>Actinomycetes</taxon>
        <taxon>Pseudonocardiales</taxon>
        <taxon>Pseudonocardiaceae</taxon>
        <taxon>Pseudonocardia</taxon>
    </lineage>
</organism>
<dbReference type="Proteomes" id="UP001500449">
    <property type="component" value="Unassembled WGS sequence"/>
</dbReference>
<name>A0ABN2NIL8_9PSEU</name>
<dbReference type="Pfam" id="PF04149">
    <property type="entry name" value="DUF397"/>
    <property type="match status" value="1"/>
</dbReference>
<dbReference type="EMBL" id="BAAAQK010000025">
    <property type="protein sequence ID" value="GAA1870865.1"/>
    <property type="molecule type" value="Genomic_DNA"/>
</dbReference>
<keyword evidence="3" id="KW-1185">Reference proteome</keyword>
<accession>A0ABN2NIL8</accession>
<evidence type="ECO:0000313" key="2">
    <source>
        <dbReference type="EMBL" id="GAA1870865.1"/>
    </source>
</evidence>
<comment type="caution">
    <text evidence="2">The sequence shown here is derived from an EMBL/GenBank/DDBJ whole genome shotgun (WGS) entry which is preliminary data.</text>
</comment>
<reference evidence="2 3" key="1">
    <citation type="journal article" date="2019" name="Int. J. Syst. Evol. Microbiol.">
        <title>The Global Catalogue of Microorganisms (GCM) 10K type strain sequencing project: providing services to taxonomists for standard genome sequencing and annotation.</title>
        <authorList>
            <consortium name="The Broad Institute Genomics Platform"/>
            <consortium name="The Broad Institute Genome Sequencing Center for Infectious Disease"/>
            <person name="Wu L."/>
            <person name="Ma J."/>
        </authorList>
    </citation>
    <scope>NUCLEOTIDE SEQUENCE [LARGE SCALE GENOMIC DNA]</scope>
    <source>
        <strain evidence="2 3">JCM 16009</strain>
    </source>
</reference>
<evidence type="ECO:0000313" key="3">
    <source>
        <dbReference type="Proteomes" id="UP001500449"/>
    </source>
</evidence>
<gene>
    <name evidence="2" type="ORF">GCM10009836_59430</name>
</gene>
<sequence>MTPYLGPSVAVEPVLPSEFTRSSFCSMGQCVEARYTGSGVEVRDSKSPGTGALAFTPAEWTAFVAGVKNGEFDI</sequence>
<proteinExistence type="predicted"/>
<feature type="domain" description="DUF397" evidence="1">
    <location>
        <begin position="19"/>
        <end position="68"/>
    </location>
</feature>
<protein>
    <recommendedName>
        <fullName evidence="1">DUF397 domain-containing protein</fullName>
    </recommendedName>
</protein>
<dbReference type="InterPro" id="IPR007278">
    <property type="entry name" value="DUF397"/>
</dbReference>